<dbReference type="PANTHER" id="PTHR30026:SF21">
    <property type="entry name" value="SLR1270 PROTEIN"/>
    <property type="match status" value="1"/>
</dbReference>
<feature type="chain" id="PRO_5014336628" evidence="6">
    <location>
        <begin position="28"/>
        <end position="425"/>
    </location>
</feature>
<dbReference type="GO" id="GO:1990281">
    <property type="term" value="C:efflux pump complex"/>
    <property type="evidence" value="ECO:0007669"/>
    <property type="project" value="TreeGrafter"/>
</dbReference>
<keyword evidence="4" id="KW-0472">Membrane</keyword>
<dbReference type="GO" id="GO:0009279">
    <property type="term" value="C:cell outer membrane"/>
    <property type="evidence" value="ECO:0007669"/>
    <property type="project" value="UniProtKB-SubCell"/>
</dbReference>
<comment type="subcellular location">
    <subcellularLocation>
        <location evidence="1">Cell outer membrane</location>
    </subcellularLocation>
</comment>
<dbReference type="EMBL" id="CP025682">
    <property type="protein sequence ID" value="AUN94152.1"/>
    <property type="molecule type" value="Genomic_DNA"/>
</dbReference>
<keyword evidence="3" id="KW-0812">Transmembrane</keyword>
<dbReference type="AlphaFoldDB" id="A0A2I6S4G6"/>
<evidence type="ECO:0000256" key="1">
    <source>
        <dbReference type="ARBA" id="ARBA00004442"/>
    </source>
</evidence>
<evidence type="ECO:0000256" key="6">
    <source>
        <dbReference type="SAM" id="SignalP"/>
    </source>
</evidence>
<dbReference type="PANTHER" id="PTHR30026">
    <property type="entry name" value="OUTER MEMBRANE PROTEIN TOLC"/>
    <property type="match status" value="1"/>
</dbReference>
<dbReference type="GO" id="GO:0015288">
    <property type="term" value="F:porin activity"/>
    <property type="evidence" value="ECO:0007669"/>
    <property type="project" value="TreeGrafter"/>
</dbReference>
<dbReference type="GO" id="GO:0015562">
    <property type="term" value="F:efflux transmembrane transporter activity"/>
    <property type="evidence" value="ECO:0007669"/>
    <property type="project" value="InterPro"/>
</dbReference>
<evidence type="ECO:0000313" key="8">
    <source>
        <dbReference type="Proteomes" id="UP000242205"/>
    </source>
</evidence>
<evidence type="ECO:0000256" key="5">
    <source>
        <dbReference type="ARBA" id="ARBA00023237"/>
    </source>
</evidence>
<dbReference type="InterPro" id="IPR051906">
    <property type="entry name" value="TolC-like"/>
</dbReference>
<feature type="signal peptide" evidence="6">
    <location>
        <begin position="1"/>
        <end position="27"/>
    </location>
</feature>
<protein>
    <submittedName>
        <fullName evidence="7">Transporter</fullName>
    </submittedName>
</protein>
<keyword evidence="8" id="KW-1185">Reference proteome</keyword>
<gene>
    <name evidence="7" type="ORF">C0099_03860</name>
</gene>
<dbReference type="Proteomes" id="UP000242205">
    <property type="component" value="Chromosome"/>
</dbReference>
<dbReference type="RefSeq" id="WP_102246224.1">
    <property type="nucleotide sequence ID" value="NZ_CP025682.1"/>
</dbReference>
<keyword evidence="6" id="KW-0732">Signal</keyword>
<dbReference type="KEGG" id="atw:C0099_03860"/>
<accession>A0A2I6S4G6</accession>
<evidence type="ECO:0000256" key="3">
    <source>
        <dbReference type="ARBA" id="ARBA00022692"/>
    </source>
</evidence>
<proteinExistence type="predicted"/>
<evidence type="ECO:0000256" key="2">
    <source>
        <dbReference type="ARBA" id="ARBA00022452"/>
    </source>
</evidence>
<keyword evidence="2" id="KW-1134">Transmembrane beta strand</keyword>
<dbReference type="SUPFAM" id="SSF56954">
    <property type="entry name" value="Outer membrane efflux proteins (OEP)"/>
    <property type="match status" value="1"/>
</dbReference>
<dbReference type="OrthoDB" id="8558511at2"/>
<organism evidence="7 8">
    <name type="scientific">Pseudazoarcus pumilus</name>
    <dbReference type="NCBI Taxonomy" id="2067960"/>
    <lineage>
        <taxon>Bacteria</taxon>
        <taxon>Pseudomonadati</taxon>
        <taxon>Pseudomonadota</taxon>
        <taxon>Betaproteobacteria</taxon>
        <taxon>Rhodocyclales</taxon>
        <taxon>Zoogloeaceae</taxon>
        <taxon>Pseudazoarcus</taxon>
    </lineage>
</organism>
<keyword evidence="5" id="KW-0998">Cell outer membrane</keyword>
<evidence type="ECO:0000313" key="7">
    <source>
        <dbReference type="EMBL" id="AUN94152.1"/>
    </source>
</evidence>
<name>A0A2I6S4G6_9RHOO</name>
<reference evidence="7 8" key="1">
    <citation type="submission" date="2018-01" db="EMBL/GenBank/DDBJ databases">
        <authorList>
            <person name="Fu G.-Y."/>
        </authorList>
    </citation>
    <scope>NUCLEOTIDE SEQUENCE [LARGE SCALE GENOMIC DNA]</scope>
    <source>
        <strain evidence="7 8">SY39</strain>
    </source>
</reference>
<sequence length="425" mass="45944">MHPIERLRPMPLLCALIGALYFTPAVAQDATAVPSTAQARPSSLATLFEAAWQRRPEALSLGTRMSAAEAGREAARRWFAEPPAAEVSLRSDRLNRNDGAREYEAGLAFPLWLPGERALVQRSADAQLGAVSSRARMAQLETAGMLREAWWELQRAAVDLDLAETRLDAARALHGDVTRRQRAGQLALTDANRAGGVLADAQSELAGARSKFARARLALQQLVGRDAALPDAEQLHIEPLPEEAPAIGDSHPALAALLDESAMSRSAAVLASKRSRANPELTLGVTRERGEAGARFEQTLTVGIRIPFGGGAQHRSEAGMAMAEAIEHEERAQLERLRLESDLLAARETQLAAEARREAAERRATLAEDTLRAIAKSFRLGETSLPDRLLVELEASEARRALAHARIDEAEAISALRQALGLLPQ</sequence>
<evidence type="ECO:0000256" key="4">
    <source>
        <dbReference type="ARBA" id="ARBA00023136"/>
    </source>
</evidence>
<dbReference type="Gene3D" id="1.20.1600.10">
    <property type="entry name" value="Outer membrane efflux proteins (OEP)"/>
    <property type="match status" value="1"/>
</dbReference>